<keyword evidence="2" id="KW-1185">Reference proteome</keyword>
<protein>
    <submittedName>
        <fullName evidence="1">Uncharacterized protein</fullName>
    </submittedName>
</protein>
<proteinExistence type="predicted"/>
<dbReference type="AlphaFoldDB" id="A0A8E2F390"/>
<dbReference type="Proteomes" id="UP000250140">
    <property type="component" value="Unassembled WGS sequence"/>
</dbReference>
<gene>
    <name evidence="1" type="ORF">AOQ84DRAFT_21110</name>
</gene>
<evidence type="ECO:0000313" key="1">
    <source>
        <dbReference type="EMBL" id="OCL09480.1"/>
    </source>
</evidence>
<reference evidence="1 2" key="1">
    <citation type="journal article" date="2016" name="Nat. Commun.">
        <title>Ectomycorrhizal ecology is imprinted in the genome of the dominant symbiotic fungus Cenococcum geophilum.</title>
        <authorList>
            <consortium name="DOE Joint Genome Institute"/>
            <person name="Peter M."/>
            <person name="Kohler A."/>
            <person name="Ohm R.A."/>
            <person name="Kuo A."/>
            <person name="Krutzmann J."/>
            <person name="Morin E."/>
            <person name="Arend M."/>
            <person name="Barry K.W."/>
            <person name="Binder M."/>
            <person name="Choi C."/>
            <person name="Clum A."/>
            <person name="Copeland A."/>
            <person name="Grisel N."/>
            <person name="Haridas S."/>
            <person name="Kipfer T."/>
            <person name="LaButti K."/>
            <person name="Lindquist E."/>
            <person name="Lipzen A."/>
            <person name="Maire R."/>
            <person name="Meier B."/>
            <person name="Mihaltcheva S."/>
            <person name="Molinier V."/>
            <person name="Murat C."/>
            <person name="Poggeler S."/>
            <person name="Quandt C.A."/>
            <person name="Sperisen C."/>
            <person name="Tritt A."/>
            <person name="Tisserant E."/>
            <person name="Crous P.W."/>
            <person name="Henrissat B."/>
            <person name="Nehls U."/>
            <person name="Egli S."/>
            <person name="Spatafora J.W."/>
            <person name="Grigoriev I.V."/>
            <person name="Martin F.M."/>
        </authorList>
    </citation>
    <scope>NUCLEOTIDE SEQUENCE [LARGE SCALE GENOMIC DNA]</scope>
    <source>
        <strain evidence="1 2">CBS 207.34</strain>
    </source>
</reference>
<sequence>MFGNLLFGKGYGFSRYHAWPFCCHAVCFSRASQRRINYTSVLIDIRQKSGLHERWRGRIYRGKNSLEPGWDNLDRGKGWDIRQDATSLGATICRRLSLSRLHLKRSSSSLFVLIKRRCRLAWSEFCEGEIWSVTNWPGGKPSETTYHPKLYIELTSFRSLRYKYVGIFAVSFFQHDGLL</sequence>
<dbReference type="EMBL" id="KV749431">
    <property type="protein sequence ID" value="OCL09480.1"/>
    <property type="molecule type" value="Genomic_DNA"/>
</dbReference>
<accession>A0A8E2F390</accession>
<name>A0A8E2F390_9PEZI</name>
<organism evidence="1 2">
    <name type="scientific">Glonium stellatum</name>
    <dbReference type="NCBI Taxonomy" id="574774"/>
    <lineage>
        <taxon>Eukaryota</taxon>
        <taxon>Fungi</taxon>
        <taxon>Dikarya</taxon>
        <taxon>Ascomycota</taxon>
        <taxon>Pezizomycotina</taxon>
        <taxon>Dothideomycetes</taxon>
        <taxon>Pleosporomycetidae</taxon>
        <taxon>Gloniales</taxon>
        <taxon>Gloniaceae</taxon>
        <taxon>Glonium</taxon>
    </lineage>
</organism>
<evidence type="ECO:0000313" key="2">
    <source>
        <dbReference type="Proteomes" id="UP000250140"/>
    </source>
</evidence>